<dbReference type="AlphaFoldDB" id="A0A6C0DC01"/>
<organism evidence="1">
    <name type="scientific">viral metagenome</name>
    <dbReference type="NCBI Taxonomy" id="1070528"/>
    <lineage>
        <taxon>unclassified sequences</taxon>
        <taxon>metagenomes</taxon>
        <taxon>organismal metagenomes</taxon>
    </lineage>
</organism>
<sequence>MMELCRDSNDFYLNIIKLSELTTKLVNISDKLYNTCFEIYKDYYDDNLTNINVLFLTIKVSSSLYKELMKHVSNEIINMKEKLDIIMKGNNQIKNKISSSFSSLVVDIINVKDLIENKFTREDVISIFSKCHEIWQTPEVIEHFKKCYNLDPVGTIIDASHIMSQKIKLITDGAFYMSKAIRLKFELICQASTDIEELNELIGKIEDTMYKYFESDELLKMKSITRNEYDNEMALLGFKI</sequence>
<dbReference type="EMBL" id="MN739569">
    <property type="protein sequence ID" value="QHT13469.1"/>
    <property type="molecule type" value="Genomic_DNA"/>
</dbReference>
<name>A0A6C0DC01_9ZZZZ</name>
<evidence type="ECO:0000313" key="1">
    <source>
        <dbReference type="EMBL" id="QHT13469.1"/>
    </source>
</evidence>
<protein>
    <submittedName>
        <fullName evidence="1">Uncharacterized protein</fullName>
    </submittedName>
</protein>
<accession>A0A6C0DC01</accession>
<proteinExistence type="predicted"/>
<reference evidence="1" key="1">
    <citation type="journal article" date="2020" name="Nature">
        <title>Giant virus diversity and host interactions through global metagenomics.</title>
        <authorList>
            <person name="Schulz F."/>
            <person name="Roux S."/>
            <person name="Paez-Espino D."/>
            <person name="Jungbluth S."/>
            <person name="Walsh D.A."/>
            <person name="Denef V.J."/>
            <person name="McMahon K.D."/>
            <person name="Konstantinidis K.T."/>
            <person name="Eloe-Fadrosh E.A."/>
            <person name="Kyrpides N.C."/>
            <person name="Woyke T."/>
        </authorList>
    </citation>
    <scope>NUCLEOTIDE SEQUENCE</scope>
    <source>
        <strain evidence="1">GVMAG-M-3300023174-131</strain>
    </source>
</reference>